<protein>
    <submittedName>
        <fullName evidence="1">Uncharacterized protein</fullName>
    </submittedName>
</protein>
<evidence type="ECO:0000313" key="2">
    <source>
        <dbReference type="Proteomes" id="UP001500320"/>
    </source>
</evidence>
<dbReference type="Proteomes" id="UP001500320">
    <property type="component" value="Unassembled WGS sequence"/>
</dbReference>
<proteinExistence type="predicted"/>
<evidence type="ECO:0000313" key="1">
    <source>
        <dbReference type="EMBL" id="GAA3136738.1"/>
    </source>
</evidence>
<keyword evidence="2" id="KW-1185">Reference proteome</keyword>
<comment type="caution">
    <text evidence="1">The sequence shown here is derived from an EMBL/GenBank/DDBJ whole genome shotgun (WGS) entry which is preliminary data.</text>
</comment>
<organism evidence="1 2">
    <name type="scientific">Planomonospora alba</name>
    <dbReference type="NCBI Taxonomy" id="161354"/>
    <lineage>
        <taxon>Bacteria</taxon>
        <taxon>Bacillati</taxon>
        <taxon>Actinomycetota</taxon>
        <taxon>Actinomycetes</taxon>
        <taxon>Streptosporangiales</taxon>
        <taxon>Streptosporangiaceae</taxon>
        <taxon>Planomonospora</taxon>
    </lineage>
</organism>
<gene>
    <name evidence="1" type="ORF">GCM10010466_29450</name>
</gene>
<reference evidence="2" key="1">
    <citation type="journal article" date="2019" name="Int. J. Syst. Evol. Microbiol.">
        <title>The Global Catalogue of Microorganisms (GCM) 10K type strain sequencing project: providing services to taxonomists for standard genome sequencing and annotation.</title>
        <authorList>
            <consortium name="The Broad Institute Genomics Platform"/>
            <consortium name="The Broad Institute Genome Sequencing Center for Infectious Disease"/>
            <person name="Wu L."/>
            <person name="Ma J."/>
        </authorList>
    </citation>
    <scope>NUCLEOTIDE SEQUENCE [LARGE SCALE GENOMIC DNA]</scope>
    <source>
        <strain evidence="2">JCM 9373</strain>
    </source>
</reference>
<dbReference type="EMBL" id="BAAAUT010000021">
    <property type="protein sequence ID" value="GAA3136738.1"/>
    <property type="molecule type" value="Genomic_DNA"/>
</dbReference>
<sequence>MGHVRLAGTATVNATATSGSITVGTAVPAGRTLVGGVVWDSAAGAVPTITSISDSRGNVYTVANSVNAGTTLAQILFYATVTTPLQAGDTVTVVVSAGRGRWAMQLDEFDDVAASPFDQGATNAPGSSASLSSGVTAATTEASELVYCVFGFGQGRTVTIPSGWSGSAKVETTAGSSNRALQAIYRYVSASGPQEGTLTLSTASTYAGSIATFKLASGPPPVDGGVNVRSGGAWVTAVPYVRSGGSWVQATAYVLSGGSWQEI</sequence>
<accession>A0ABP6N518</accession>
<name>A0ABP6N518_9ACTN</name>